<feature type="domain" description="Cation efflux protein transmembrane" evidence="10">
    <location>
        <begin position="61"/>
        <end position="245"/>
    </location>
</feature>
<reference evidence="12" key="1">
    <citation type="submission" date="2021-06" db="EMBL/GenBank/DDBJ databases">
        <authorList>
            <person name="Kallberg Y."/>
            <person name="Tangrot J."/>
            <person name="Rosling A."/>
        </authorList>
    </citation>
    <scope>NUCLEOTIDE SEQUENCE</scope>
    <source>
        <strain evidence="12">CL551</strain>
    </source>
</reference>
<dbReference type="GO" id="GO:0005886">
    <property type="term" value="C:plasma membrane"/>
    <property type="evidence" value="ECO:0007669"/>
    <property type="project" value="TreeGrafter"/>
</dbReference>
<dbReference type="EMBL" id="CAJVPV010012842">
    <property type="protein sequence ID" value="CAG8673018.1"/>
    <property type="molecule type" value="Genomic_DNA"/>
</dbReference>
<dbReference type="Pfam" id="PF01545">
    <property type="entry name" value="Cation_efflux"/>
    <property type="match status" value="1"/>
</dbReference>
<evidence type="ECO:0000256" key="3">
    <source>
        <dbReference type="ARBA" id="ARBA00022448"/>
    </source>
</evidence>
<dbReference type="AlphaFoldDB" id="A0A9N9EID5"/>
<evidence type="ECO:0000313" key="12">
    <source>
        <dbReference type="EMBL" id="CAG8673018.1"/>
    </source>
</evidence>
<proteinExistence type="inferred from homology"/>
<feature type="transmembrane region" description="Helical" evidence="9">
    <location>
        <begin position="142"/>
        <end position="165"/>
    </location>
</feature>
<dbReference type="NCBIfam" id="TIGR01297">
    <property type="entry name" value="CDF"/>
    <property type="match status" value="1"/>
</dbReference>
<comment type="similarity">
    <text evidence="2">Belongs to the cation diffusion facilitator (CDF) transporter (TC 2.A.4) family. SLC30A subfamily.</text>
</comment>
<protein>
    <submittedName>
        <fullName evidence="12">11411_t:CDS:1</fullName>
    </submittedName>
</protein>
<evidence type="ECO:0000259" key="11">
    <source>
        <dbReference type="Pfam" id="PF16916"/>
    </source>
</evidence>
<dbReference type="SUPFAM" id="SSF161111">
    <property type="entry name" value="Cation efflux protein transmembrane domain-like"/>
    <property type="match status" value="1"/>
</dbReference>
<dbReference type="InterPro" id="IPR027470">
    <property type="entry name" value="Cation_efflux_CTD"/>
</dbReference>
<keyword evidence="8 9" id="KW-0472">Membrane</keyword>
<evidence type="ECO:0000256" key="2">
    <source>
        <dbReference type="ARBA" id="ARBA00008873"/>
    </source>
</evidence>
<feature type="transmembrane region" description="Helical" evidence="9">
    <location>
        <begin position="186"/>
        <end position="210"/>
    </location>
</feature>
<feature type="transmembrane region" description="Helical" evidence="9">
    <location>
        <begin position="108"/>
        <end position="127"/>
    </location>
</feature>
<dbReference type="PANTHER" id="PTHR11562:SF17">
    <property type="entry name" value="RE54080P-RELATED"/>
    <property type="match status" value="1"/>
</dbReference>
<keyword evidence="13" id="KW-1185">Reference proteome</keyword>
<gene>
    <name evidence="12" type="ORF">AMORRO_LOCUS10905</name>
</gene>
<dbReference type="GO" id="GO:0098771">
    <property type="term" value="P:inorganic ion homeostasis"/>
    <property type="evidence" value="ECO:0007669"/>
    <property type="project" value="UniProtKB-ARBA"/>
</dbReference>
<comment type="caution">
    <text evidence="12">The sequence shown here is derived from an EMBL/GenBank/DDBJ whole genome shotgun (WGS) entry which is preliminary data.</text>
</comment>
<comment type="subcellular location">
    <subcellularLocation>
        <location evidence="1">Membrane</location>
        <topology evidence="1">Multi-pass membrane protein</topology>
    </subcellularLocation>
</comment>
<organism evidence="12 13">
    <name type="scientific">Acaulospora morrowiae</name>
    <dbReference type="NCBI Taxonomy" id="94023"/>
    <lineage>
        <taxon>Eukaryota</taxon>
        <taxon>Fungi</taxon>
        <taxon>Fungi incertae sedis</taxon>
        <taxon>Mucoromycota</taxon>
        <taxon>Glomeromycotina</taxon>
        <taxon>Glomeromycetes</taxon>
        <taxon>Diversisporales</taxon>
        <taxon>Acaulosporaceae</taxon>
        <taxon>Acaulospora</taxon>
    </lineage>
</organism>
<dbReference type="OrthoDB" id="9944568at2759"/>
<evidence type="ECO:0000256" key="8">
    <source>
        <dbReference type="ARBA" id="ARBA00023136"/>
    </source>
</evidence>
<evidence type="ECO:0000256" key="1">
    <source>
        <dbReference type="ARBA" id="ARBA00004141"/>
    </source>
</evidence>
<dbReference type="GO" id="GO:0005385">
    <property type="term" value="F:zinc ion transmembrane transporter activity"/>
    <property type="evidence" value="ECO:0007669"/>
    <property type="project" value="TreeGrafter"/>
</dbReference>
<evidence type="ECO:0000256" key="4">
    <source>
        <dbReference type="ARBA" id="ARBA00022692"/>
    </source>
</evidence>
<keyword evidence="4 9" id="KW-0812">Transmembrane</keyword>
<dbReference type="InterPro" id="IPR027469">
    <property type="entry name" value="Cation_efflux_TMD_sf"/>
</dbReference>
<keyword evidence="3" id="KW-0813">Transport</keyword>
<evidence type="ECO:0000256" key="9">
    <source>
        <dbReference type="SAM" id="Phobius"/>
    </source>
</evidence>
<feature type="domain" description="Cation efflux protein cytoplasmic" evidence="11">
    <location>
        <begin position="249"/>
        <end position="295"/>
    </location>
</feature>
<keyword evidence="5" id="KW-0862">Zinc</keyword>
<sequence>MTDETTNHLLAVTKNSHEKLENNPSIHSIPNFLANLGSGFMPYDDKLIIPSMIVTTLENPNLALLSDSFHLLSDLVSFTISLLSIYLSHRPASKSHSYGYYRAEILGALFSILLIWILTCFLCLEAYDRISNPKEVDGKTMFIISCIGVFVNLLLIFVLGHTHFHSHDSKDNKDSHNNGDGVNIRAALLHVFGDLLSSLGVLISSIVIIYDPSKVWVDPLCTFFFSVLVMATTFGILKSSIRVLMEATPPHIDIQAVKLDLKSIEGVRSVHDLHVWDLTVGKTILVAHLKLQKYSPTQYSETFTRSSILSMARKMLRKKYNIFM</sequence>
<evidence type="ECO:0000256" key="6">
    <source>
        <dbReference type="ARBA" id="ARBA00022989"/>
    </source>
</evidence>
<dbReference type="InterPro" id="IPR050681">
    <property type="entry name" value="CDF/SLC30A"/>
</dbReference>
<keyword evidence="5" id="KW-0864">Zinc transport</keyword>
<dbReference type="PANTHER" id="PTHR11562">
    <property type="entry name" value="CATION EFFLUX PROTEIN/ ZINC TRANSPORTER"/>
    <property type="match status" value="1"/>
</dbReference>
<name>A0A9N9EID5_9GLOM</name>
<feature type="transmembrane region" description="Helical" evidence="9">
    <location>
        <begin position="216"/>
        <end position="237"/>
    </location>
</feature>
<feature type="non-terminal residue" evidence="12">
    <location>
        <position position="1"/>
    </location>
</feature>
<evidence type="ECO:0000256" key="5">
    <source>
        <dbReference type="ARBA" id="ARBA00022906"/>
    </source>
</evidence>
<keyword evidence="6 9" id="KW-1133">Transmembrane helix</keyword>
<evidence type="ECO:0000259" key="10">
    <source>
        <dbReference type="Pfam" id="PF01545"/>
    </source>
</evidence>
<dbReference type="InterPro" id="IPR058533">
    <property type="entry name" value="Cation_efflux_TM"/>
</dbReference>
<dbReference type="Proteomes" id="UP000789342">
    <property type="component" value="Unassembled WGS sequence"/>
</dbReference>
<evidence type="ECO:0000256" key="7">
    <source>
        <dbReference type="ARBA" id="ARBA00023065"/>
    </source>
</evidence>
<keyword evidence="7" id="KW-0406">Ion transport</keyword>
<dbReference type="Pfam" id="PF16916">
    <property type="entry name" value="ZT_dimer"/>
    <property type="match status" value="1"/>
</dbReference>
<accession>A0A9N9EID5</accession>
<dbReference type="Gene3D" id="1.20.1510.10">
    <property type="entry name" value="Cation efflux protein transmembrane domain"/>
    <property type="match status" value="1"/>
</dbReference>
<dbReference type="InterPro" id="IPR002524">
    <property type="entry name" value="Cation_efflux"/>
</dbReference>
<evidence type="ECO:0000313" key="13">
    <source>
        <dbReference type="Proteomes" id="UP000789342"/>
    </source>
</evidence>
<dbReference type="GO" id="GO:0030003">
    <property type="term" value="P:intracellular monoatomic cation homeostasis"/>
    <property type="evidence" value="ECO:0007669"/>
    <property type="project" value="UniProtKB-ARBA"/>
</dbReference>